<accession>A0A4Q9GKG1</accession>
<dbReference type="InterPro" id="IPR029058">
    <property type="entry name" value="AB_hydrolase_fold"/>
</dbReference>
<proteinExistence type="predicted"/>
<gene>
    <name evidence="1" type="ORF">EYR15_01415</name>
</gene>
<comment type="caution">
    <text evidence="1">The sequence shown here is derived from an EMBL/GenBank/DDBJ whole genome shotgun (WGS) entry which is preliminary data.</text>
</comment>
<dbReference type="Proteomes" id="UP000291613">
    <property type="component" value="Unassembled WGS sequence"/>
</dbReference>
<keyword evidence="2" id="KW-1185">Reference proteome</keyword>
<dbReference type="OrthoDB" id="7257484at2"/>
<protein>
    <recommendedName>
        <fullName evidence="3">Alpha/beta hydrolase</fullName>
    </recommendedName>
</protein>
<name>A0A4Q9GKG1_9HYPH</name>
<evidence type="ECO:0000313" key="1">
    <source>
        <dbReference type="EMBL" id="TBN54849.1"/>
    </source>
</evidence>
<dbReference type="EMBL" id="SIUB01000001">
    <property type="protein sequence ID" value="TBN54849.1"/>
    <property type="molecule type" value="Genomic_DNA"/>
</dbReference>
<dbReference type="SUPFAM" id="SSF53474">
    <property type="entry name" value="alpha/beta-Hydrolases"/>
    <property type="match status" value="1"/>
</dbReference>
<reference evidence="1 2" key="1">
    <citation type="submission" date="2019-02" db="EMBL/GenBank/DDBJ databases">
        <title>Hansschlegelia quercus sp. nov., a novel methylotrophic bacterium from buds of oak (Quercus robur L.).</title>
        <authorList>
            <person name="Agafonova N.V."/>
            <person name="Kaparullina E.N."/>
            <person name="Grouzdev D.S."/>
            <person name="Doronina N.V."/>
        </authorList>
    </citation>
    <scope>NUCLEOTIDE SEQUENCE [LARGE SCALE GENOMIC DNA]</scope>
    <source>
        <strain evidence="1 2">Dub</strain>
    </source>
</reference>
<dbReference type="AlphaFoldDB" id="A0A4Q9GKG1"/>
<evidence type="ECO:0000313" key="2">
    <source>
        <dbReference type="Proteomes" id="UP000291613"/>
    </source>
</evidence>
<evidence type="ECO:0008006" key="3">
    <source>
        <dbReference type="Google" id="ProtNLM"/>
    </source>
</evidence>
<sequence>MAALKALQGSGLFAIHLLDDWSAQRRYRLRSDPAFERRLDAFAARISEIDRAESNDEILVVGHSSGSFLAIDAVARAFQVDEGLGTRKSQVALLTVGVAELLVAMHPGAGWLRDRIARLAHEKRLFWAEVVGHFDALNFSRRSPTEELGFEKGGRNPRFVRIRLNDMLERSKVVAMSRSLNAFRIHFQFVMANDKRASYDFFSLLCGARTAKAQFRREVSETMAPWP</sequence>
<organism evidence="1 2">
    <name type="scientific">Hansschlegelia quercus</name>
    <dbReference type="NCBI Taxonomy" id="2528245"/>
    <lineage>
        <taxon>Bacteria</taxon>
        <taxon>Pseudomonadati</taxon>
        <taxon>Pseudomonadota</taxon>
        <taxon>Alphaproteobacteria</taxon>
        <taxon>Hyphomicrobiales</taxon>
        <taxon>Methylopilaceae</taxon>
        <taxon>Hansschlegelia</taxon>
    </lineage>
</organism>